<proteinExistence type="predicted"/>
<dbReference type="PROSITE" id="PS50006">
    <property type="entry name" value="FHA_DOMAIN"/>
    <property type="match status" value="1"/>
</dbReference>
<gene>
    <name evidence="3" type="ORF">IAC54_07260</name>
</gene>
<reference evidence="3" key="2">
    <citation type="journal article" date="2021" name="PeerJ">
        <title>Extensive microbial diversity within the chicken gut microbiome revealed by metagenomics and culture.</title>
        <authorList>
            <person name="Gilroy R."/>
            <person name="Ravi A."/>
            <person name="Getino M."/>
            <person name="Pursley I."/>
            <person name="Horton D.L."/>
            <person name="Alikhan N.F."/>
            <person name="Baker D."/>
            <person name="Gharbi K."/>
            <person name="Hall N."/>
            <person name="Watson M."/>
            <person name="Adriaenssens E.M."/>
            <person name="Foster-Nyarko E."/>
            <person name="Jarju S."/>
            <person name="Secka A."/>
            <person name="Antonio M."/>
            <person name="Oren A."/>
            <person name="Chaudhuri R.R."/>
            <person name="La Ragione R."/>
            <person name="Hildebrand F."/>
            <person name="Pallen M.J."/>
        </authorList>
    </citation>
    <scope>NUCLEOTIDE SEQUENCE</scope>
    <source>
        <strain evidence="3">G3-4614</strain>
    </source>
</reference>
<evidence type="ECO:0000259" key="2">
    <source>
        <dbReference type="PROSITE" id="PS50006"/>
    </source>
</evidence>
<dbReference type="Proteomes" id="UP000823636">
    <property type="component" value="Unassembled WGS sequence"/>
</dbReference>
<feature type="domain" description="FHA" evidence="2">
    <location>
        <begin position="143"/>
        <end position="195"/>
    </location>
</feature>
<name>A0A9D9E5S8_9BACT</name>
<sequence length="219" mass="23655">MICPKCKADIPDDSWFCDQCGCELMFCPKCKSPAKGKRCTQCGSELVTGKELGLFASQPATAASTTQVPNISQQQNNTTTNIDYNDVLKNNISAQPQPRQQAQPSGSSTLRGSSDSAGGVDAGPSRLVMLDDPSKVVVFKDNGIIGRTNGDYLDVFSNLPYVSGTHAKFTLHSSKQWLIADLGSTNGTKLQNTDLIPNSNYLLKKGQIIEIGFVKFRVE</sequence>
<evidence type="ECO:0000313" key="3">
    <source>
        <dbReference type="EMBL" id="MBO8438676.1"/>
    </source>
</evidence>
<evidence type="ECO:0000313" key="4">
    <source>
        <dbReference type="Proteomes" id="UP000823636"/>
    </source>
</evidence>
<accession>A0A9D9E5S8</accession>
<dbReference type="EMBL" id="JADIMW010000076">
    <property type="protein sequence ID" value="MBO8438676.1"/>
    <property type="molecule type" value="Genomic_DNA"/>
</dbReference>
<dbReference type="Gene3D" id="2.60.200.20">
    <property type="match status" value="1"/>
</dbReference>
<comment type="caution">
    <text evidence="3">The sequence shown here is derived from an EMBL/GenBank/DDBJ whole genome shotgun (WGS) entry which is preliminary data.</text>
</comment>
<dbReference type="Pfam" id="PF00498">
    <property type="entry name" value="FHA"/>
    <property type="match status" value="1"/>
</dbReference>
<feature type="region of interest" description="Disordered" evidence="1">
    <location>
        <begin position="94"/>
        <end position="127"/>
    </location>
</feature>
<dbReference type="InterPro" id="IPR000253">
    <property type="entry name" value="FHA_dom"/>
</dbReference>
<organism evidence="3 4">
    <name type="scientific">Candidatus Caccoplasma merdipullorum</name>
    <dbReference type="NCBI Taxonomy" id="2840718"/>
    <lineage>
        <taxon>Bacteria</taxon>
        <taxon>Pseudomonadati</taxon>
        <taxon>Bacteroidota</taxon>
        <taxon>Bacteroidia</taxon>
        <taxon>Bacteroidales</taxon>
        <taxon>Bacteroidaceae</taxon>
        <taxon>Bacteroidaceae incertae sedis</taxon>
        <taxon>Candidatus Caccoplasma</taxon>
    </lineage>
</organism>
<evidence type="ECO:0000256" key="1">
    <source>
        <dbReference type="SAM" id="MobiDB-lite"/>
    </source>
</evidence>
<dbReference type="InterPro" id="IPR008984">
    <property type="entry name" value="SMAD_FHA_dom_sf"/>
</dbReference>
<dbReference type="AlphaFoldDB" id="A0A9D9E5S8"/>
<protein>
    <submittedName>
        <fullName evidence="3">FHA domain-containing protein</fullName>
    </submittedName>
</protein>
<dbReference type="CDD" id="cd00060">
    <property type="entry name" value="FHA"/>
    <property type="match status" value="1"/>
</dbReference>
<dbReference type="SUPFAM" id="SSF49879">
    <property type="entry name" value="SMAD/FHA domain"/>
    <property type="match status" value="1"/>
</dbReference>
<feature type="compositionally biased region" description="Low complexity" evidence="1">
    <location>
        <begin position="94"/>
        <end position="125"/>
    </location>
</feature>
<reference evidence="3" key="1">
    <citation type="submission" date="2020-10" db="EMBL/GenBank/DDBJ databases">
        <authorList>
            <person name="Gilroy R."/>
        </authorList>
    </citation>
    <scope>NUCLEOTIDE SEQUENCE</scope>
    <source>
        <strain evidence="3">G3-4614</strain>
    </source>
</reference>